<dbReference type="OrthoDB" id="10542826at2759"/>
<evidence type="ECO:0000313" key="3">
    <source>
        <dbReference type="Proteomes" id="UP001163046"/>
    </source>
</evidence>
<accession>A0A9W9YWC7</accession>
<protein>
    <submittedName>
        <fullName evidence="2">Uncharacterized protein</fullName>
    </submittedName>
</protein>
<evidence type="ECO:0000256" key="1">
    <source>
        <dbReference type="SAM" id="MobiDB-lite"/>
    </source>
</evidence>
<sequence>MVELVAIRPTCSKSLNELRSHGDGPTDLPSLEQLAEKAKESIEKPPPHARPLRRSHTDPTDLLWVFRRRANLLEHRVHHDDFASNQNNGCNEPYRAENDESNDQTKQGSSDGLIDKVSA</sequence>
<feature type="region of interest" description="Disordered" evidence="1">
    <location>
        <begin position="77"/>
        <end position="119"/>
    </location>
</feature>
<comment type="caution">
    <text evidence="2">The sequence shown here is derived from an EMBL/GenBank/DDBJ whole genome shotgun (WGS) entry which is preliminary data.</text>
</comment>
<dbReference type="EMBL" id="MU826859">
    <property type="protein sequence ID" value="KAJ7370681.1"/>
    <property type="molecule type" value="Genomic_DNA"/>
</dbReference>
<dbReference type="Proteomes" id="UP001163046">
    <property type="component" value="Unassembled WGS sequence"/>
</dbReference>
<feature type="region of interest" description="Disordered" evidence="1">
    <location>
        <begin position="15"/>
        <end position="60"/>
    </location>
</feature>
<feature type="compositionally biased region" description="Basic and acidic residues" evidence="1">
    <location>
        <begin position="34"/>
        <end position="46"/>
    </location>
</feature>
<proteinExistence type="predicted"/>
<evidence type="ECO:0000313" key="2">
    <source>
        <dbReference type="EMBL" id="KAJ7370681.1"/>
    </source>
</evidence>
<reference evidence="2" key="1">
    <citation type="submission" date="2023-01" db="EMBL/GenBank/DDBJ databases">
        <title>Genome assembly of the deep-sea coral Lophelia pertusa.</title>
        <authorList>
            <person name="Herrera S."/>
            <person name="Cordes E."/>
        </authorList>
    </citation>
    <scope>NUCLEOTIDE SEQUENCE</scope>
    <source>
        <strain evidence="2">USNM1676648</strain>
        <tissue evidence="2">Polyp</tissue>
    </source>
</reference>
<organism evidence="2 3">
    <name type="scientific">Desmophyllum pertusum</name>
    <dbReference type="NCBI Taxonomy" id="174260"/>
    <lineage>
        <taxon>Eukaryota</taxon>
        <taxon>Metazoa</taxon>
        <taxon>Cnidaria</taxon>
        <taxon>Anthozoa</taxon>
        <taxon>Hexacorallia</taxon>
        <taxon>Scleractinia</taxon>
        <taxon>Caryophylliina</taxon>
        <taxon>Caryophylliidae</taxon>
        <taxon>Desmophyllum</taxon>
    </lineage>
</organism>
<name>A0A9W9YWC7_9CNID</name>
<gene>
    <name evidence="2" type="ORF">OS493_030797</name>
</gene>
<keyword evidence="3" id="KW-1185">Reference proteome</keyword>
<dbReference type="AlphaFoldDB" id="A0A9W9YWC7"/>